<dbReference type="InterPro" id="IPR029056">
    <property type="entry name" value="Ribokinase-like"/>
</dbReference>
<dbReference type="InterPro" id="IPR004399">
    <property type="entry name" value="HMP/HMP-P_kinase_dom"/>
</dbReference>
<reference evidence="3" key="1">
    <citation type="submission" date="2022-07" db="EMBL/GenBank/DDBJ databases">
        <title>Fungi with potential for degradation of polypropylene.</title>
        <authorList>
            <person name="Gostincar C."/>
        </authorList>
    </citation>
    <scope>NUCLEOTIDE SEQUENCE</scope>
    <source>
        <strain evidence="3">EXF-13287</strain>
    </source>
</reference>
<dbReference type="Gene3D" id="3.40.1190.20">
    <property type="match status" value="1"/>
</dbReference>
<dbReference type="GO" id="GO:0008902">
    <property type="term" value="F:hydroxymethylpyrimidine kinase activity"/>
    <property type="evidence" value="ECO:0007669"/>
    <property type="project" value="TreeGrafter"/>
</dbReference>
<dbReference type="Proteomes" id="UP001174691">
    <property type="component" value="Unassembled WGS sequence"/>
</dbReference>
<dbReference type="Gene3D" id="1.20.910.10">
    <property type="entry name" value="Heme oxygenase-like"/>
    <property type="match status" value="1"/>
</dbReference>
<dbReference type="NCBIfam" id="TIGR00097">
    <property type="entry name" value="HMP-P_kinase"/>
    <property type="match status" value="1"/>
</dbReference>
<dbReference type="PANTHER" id="PTHR20858:SF17">
    <property type="entry name" value="HYDROXYMETHYLPYRIMIDINE_PHOSPHOMETHYLPYRIMIDINE KINASE THI20-RELATED"/>
    <property type="match status" value="1"/>
</dbReference>
<dbReference type="GO" id="GO:0050334">
    <property type="term" value="F:thiaminase activity"/>
    <property type="evidence" value="ECO:0007669"/>
    <property type="project" value="InterPro"/>
</dbReference>
<organism evidence="3 4">
    <name type="scientific">Coniochaeta hoffmannii</name>
    <dbReference type="NCBI Taxonomy" id="91930"/>
    <lineage>
        <taxon>Eukaryota</taxon>
        <taxon>Fungi</taxon>
        <taxon>Dikarya</taxon>
        <taxon>Ascomycota</taxon>
        <taxon>Pezizomycotina</taxon>
        <taxon>Sordariomycetes</taxon>
        <taxon>Sordariomycetidae</taxon>
        <taxon>Coniochaetales</taxon>
        <taxon>Coniochaetaceae</taxon>
        <taxon>Coniochaeta</taxon>
    </lineage>
</organism>
<name>A0AA38RXJ3_9PEZI</name>
<protein>
    <submittedName>
        <fullName evidence="3">Phosphomethylpyrimidine kinase</fullName>
    </submittedName>
</protein>
<keyword evidence="3" id="KW-0418">Kinase</keyword>
<dbReference type="FunFam" id="3.40.1190.20:FF:000034">
    <property type="entry name" value="Putative hydroxymethylpyrimidine/ phosphomethylpyrimidine kinase 2"/>
    <property type="match status" value="1"/>
</dbReference>
<evidence type="ECO:0000259" key="1">
    <source>
        <dbReference type="Pfam" id="PF03070"/>
    </source>
</evidence>
<dbReference type="EMBL" id="JANBVN010000018">
    <property type="protein sequence ID" value="KAJ9161819.1"/>
    <property type="molecule type" value="Genomic_DNA"/>
</dbReference>
<dbReference type="Pfam" id="PF03070">
    <property type="entry name" value="TENA_THI-4"/>
    <property type="match status" value="1"/>
</dbReference>
<proteinExistence type="predicted"/>
<dbReference type="SUPFAM" id="SSF53613">
    <property type="entry name" value="Ribokinase-like"/>
    <property type="match status" value="1"/>
</dbReference>
<dbReference type="SUPFAM" id="SSF48613">
    <property type="entry name" value="Heme oxygenase-like"/>
    <property type="match status" value="1"/>
</dbReference>
<comment type="caution">
    <text evidence="3">The sequence shown here is derived from an EMBL/GenBank/DDBJ whole genome shotgun (WGS) entry which is preliminary data.</text>
</comment>
<dbReference type="GO" id="GO:0008972">
    <property type="term" value="F:phosphomethylpyrimidine kinase activity"/>
    <property type="evidence" value="ECO:0007669"/>
    <property type="project" value="InterPro"/>
</dbReference>
<dbReference type="PANTHER" id="PTHR20858">
    <property type="entry name" value="PHOSPHOMETHYLPYRIMIDINE KINASE"/>
    <property type="match status" value="1"/>
</dbReference>
<evidence type="ECO:0000313" key="4">
    <source>
        <dbReference type="Proteomes" id="UP001174691"/>
    </source>
</evidence>
<dbReference type="FunFam" id="1.20.910.10:FF:000003">
    <property type="entry name" value="Hydroxymethylpyrimidine/phosphomethylpyrimidine kinase THI20"/>
    <property type="match status" value="1"/>
</dbReference>
<dbReference type="NCBIfam" id="TIGR04306">
    <property type="entry name" value="salvage_TenA"/>
    <property type="match status" value="1"/>
</dbReference>
<sequence>MVARILVIAGSDSSGGAGLEADQKVIAAHGCYGMTATTALTAQNTEGVHGVHEVPPAFLRKQIDACLSDIGADVIKTGMLASAATIETIAEALAEHKVKTIVVDPVMVATTGAKLLPTEALTALREKLLPQTTIVTPNFPEACLMWKEYSKSSQDQQPPEKVSDFEAFVEKFAEMVPEWVLVKGGHCPFTRDGNLAKTEAEKEIVVDLLYRRGTMIKFESPYQSSRHTHGTGCSLASAIACHLAQGVDVPEAVRLASRYIEAAIRTAPGLGKGSGPLNHFHSIYRLPFAPGRFVDYLLGRPDVAPVWHRFVNHPFVLAMGDGTLPLESFKGYLIQDYLYLVHFARANALASYTAKNIRDIAASAAIVTHITREMSLHITYCQEFGVSQEEIENTEELQACTAYTRYVLDIGQSEDWIGLQIALAPCLLGYGAIAEQLHSSPDARKGAAENRYWPWIENYVAEDYVAAVKTGSELLERHAVLQSASRIEELVKIFIHATKMEIGFWEMFSSS</sequence>
<feature type="domain" description="Pyridoxamine kinase/Phosphomethylpyrimidine kinase" evidence="2">
    <location>
        <begin position="12"/>
        <end position="278"/>
    </location>
</feature>
<feature type="domain" description="Thiaminase-2/PQQC" evidence="1">
    <location>
        <begin position="301"/>
        <end position="508"/>
    </location>
</feature>
<evidence type="ECO:0000259" key="2">
    <source>
        <dbReference type="Pfam" id="PF08543"/>
    </source>
</evidence>
<dbReference type="GO" id="GO:0009228">
    <property type="term" value="P:thiamine biosynthetic process"/>
    <property type="evidence" value="ECO:0007669"/>
    <property type="project" value="InterPro"/>
</dbReference>
<keyword evidence="3" id="KW-0808">Transferase</keyword>
<keyword evidence="4" id="KW-1185">Reference proteome</keyword>
<dbReference type="AlphaFoldDB" id="A0AA38RXJ3"/>
<evidence type="ECO:0000313" key="3">
    <source>
        <dbReference type="EMBL" id="KAJ9161819.1"/>
    </source>
</evidence>
<dbReference type="Pfam" id="PF08543">
    <property type="entry name" value="Phos_pyr_kin"/>
    <property type="match status" value="1"/>
</dbReference>
<dbReference type="InterPro" id="IPR004305">
    <property type="entry name" value="Thiaminase-2/PQQC"/>
</dbReference>
<dbReference type="GO" id="GO:0005829">
    <property type="term" value="C:cytosol"/>
    <property type="evidence" value="ECO:0007669"/>
    <property type="project" value="TreeGrafter"/>
</dbReference>
<dbReference type="CDD" id="cd01169">
    <property type="entry name" value="HMPP_kinase"/>
    <property type="match status" value="1"/>
</dbReference>
<accession>A0AA38RXJ3</accession>
<dbReference type="InterPro" id="IPR027574">
    <property type="entry name" value="Thiaminase_II"/>
</dbReference>
<dbReference type="CDD" id="cd19367">
    <property type="entry name" value="TenA_C_ScTHI20-like"/>
    <property type="match status" value="1"/>
</dbReference>
<dbReference type="InterPro" id="IPR013749">
    <property type="entry name" value="PM/HMP-P_kinase-1"/>
</dbReference>
<gene>
    <name evidence="3" type="ORF">NKR19_g1867</name>
</gene>
<dbReference type="InterPro" id="IPR016084">
    <property type="entry name" value="Haem_Oase-like_multi-hlx"/>
</dbReference>